<dbReference type="Gene3D" id="1.10.3080.10">
    <property type="entry name" value="Clc chloride channel"/>
    <property type="match status" value="1"/>
</dbReference>
<dbReference type="PANTHER" id="PTHR43427:SF6">
    <property type="entry name" value="CHLORIDE CHANNEL PROTEIN CLC-E"/>
    <property type="match status" value="1"/>
</dbReference>
<evidence type="ECO:0000256" key="4">
    <source>
        <dbReference type="ARBA" id="ARBA00022692"/>
    </source>
</evidence>
<dbReference type="InterPro" id="IPR050368">
    <property type="entry name" value="ClC-type_chloride_channel"/>
</dbReference>
<keyword evidence="10" id="KW-0407">Ion channel</keyword>
<dbReference type="GO" id="GO:0034707">
    <property type="term" value="C:chloride channel complex"/>
    <property type="evidence" value="ECO:0007669"/>
    <property type="project" value="UniProtKB-KW"/>
</dbReference>
<keyword evidence="8" id="KW-0869">Chloride channel</keyword>
<gene>
    <name evidence="14" type="ORF">KI387_014593</name>
</gene>
<keyword evidence="6 12" id="KW-0406">Ion transport</keyword>
<sequence>MSDIKASFRSFLKTAAATVTLGTGNSLGPEGPSVEIGASIANGMGKVLQSSQGTKLSLVATGSAAGISSGFNAPVAGCFFAVESVLWPSSANLSTSLTNTTSMVILSAVIASVISQAGLGSDPAFTIPAFEFRSPAELPLYVLLGILSGLVSVVLTKSTTYSMVASDKLLKMTGVPAAFLPPLGGISVGLIALAYPEVLYWGFENVDTLLESQPYVKCPPADLLLQLVGVKIVATSLSRASGLVGGYYAPSLFIGAALGSAYGKLASYALSHANPLLHLDALEVASPQAYALVGMAAMLAGVCQVPLTSVLLLFELTRDYLIIIPLMAAVGFSSWISSVFTREKNKKLSVVKPVSSKLYKKEKDKSLMEKRLFVSQQSISNQSNLLDMVQAHSTSKNKFLSTSNLCKLESSLCVANPDFKVEQLEELIPVVAAMRTRYVSVFQQTSLQDAMSFMLAEKEWCALVIDGNGHLKGILTLGDIQEYGEMARASNKPVEMGTIQVSEVCTGDGGGKGMELLTVFPHTSLKAARQLMSIRGLRQLPVVAEAAPELDKMGPLVGLLDRECINLACRKYDSLSYFLEENNTELLAEYILQEKEYDALRKNMMHSGCQFN</sequence>
<proteinExistence type="inferred from homology"/>
<dbReference type="Pfam" id="PF00571">
    <property type="entry name" value="CBS"/>
    <property type="match status" value="1"/>
</dbReference>
<evidence type="ECO:0000259" key="13">
    <source>
        <dbReference type="PROSITE" id="PS51371"/>
    </source>
</evidence>
<organism evidence="14 15">
    <name type="scientific">Taxus chinensis</name>
    <name type="common">Chinese yew</name>
    <name type="synonym">Taxus wallichiana var. chinensis</name>
    <dbReference type="NCBI Taxonomy" id="29808"/>
    <lineage>
        <taxon>Eukaryota</taxon>
        <taxon>Viridiplantae</taxon>
        <taxon>Streptophyta</taxon>
        <taxon>Embryophyta</taxon>
        <taxon>Tracheophyta</taxon>
        <taxon>Spermatophyta</taxon>
        <taxon>Pinopsida</taxon>
        <taxon>Pinidae</taxon>
        <taxon>Conifers II</taxon>
        <taxon>Cupressales</taxon>
        <taxon>Taxaceae</taxon>
        <taxon>Taxus</taxon>
    </lineage>
</organism>
<feature type="transmembrane region" description="Helical" evidence="12">
    <location>
        <begin position="290"/>
        <end position="314"/>
    </location>
</feature>
<feature type="domain" description="CBS" evidence="13">
    <location>
        <begin position="434"/>
        <end position="490"/>
    </location>
</feature>
<dbReference type="SUPFAM" id="SSF81340">
    <property type="entry name" value="Clc chloride channel"/>
    <property type="match status" value="1"/>
</dbReference>
<comment type="caution">
    <text evidence="12">Lacks conserved residue(s) required for the propagation of feature annotation.</text>
</comment>
<evidence type="ECO:0000313" key="14">
    <source>
        <dbReference type="EMBL" id="KAH9303010.1"/>
    </source>
</evidence>
<comment type="caution">
    <text evidence="14">The sequence shown here is derived from an EMBL/GenBank/DDBJ whole genome shotgun (WGS) entry which is preliminary data.</text>
</comment>
<keyword evidence="9 12" id="KW-0868">Chloride</keyword>
<evidence type="ECO:0000256" key="7">
    <source>
        <dbReference type="ARBA" id="ARBA00023136"/>
    </source>
</evidence>
<dbReference type="SUPFAM" id="SSF54631">
    <property type="entry name" value="CBS-domain pair"/>
    <property type="match status" value="1"/>
</dbReference>
<dbReference type="PANTHER" id="PTHR43427">
    <property type="entry name" value="CHLORIDE CHANNEL PROTEIN CLC-E"/>
    <property type="match status" value="1"/>
</dbReference>
<keyword evidence="11" id="KW-0129">CBS domain</keyword>
<dbReference type="GO" id="GO:0009535">
    <property type="term" value="C:chloroplast thylakoid membrane"/>
    <property type="evidence" value="ECO:0007669"/>
    <property type="project" value="TreeGrafter"/>
</dbReference>
<comment type="subcellular location">
    <subcellularLocation>
        <location evidence="1 12">Membrane</location>
        <topology evidence="1 12">Multi-pass membrane protein</topology>
    </subcellularLocation>
</comment>
<dbReference type="OMA" id="LAEKEWC"/>
<dbReference type="InterPro" id="IPR000644">
    <property type="entry name" value="CBS_dom"/>
</dbReference>
<keyword evidence="15" id="KW-1185">Reference proteome</keyword>
<evidence type="ECO:0000256" key="3">
    <source>
        <dbReference type="ARBA" id="ARBA00022448"/>
    </source>
</evidence>
<dbReference type="GO" id="GO:0005254">
    <property type="term" value="F:chloride channel activity"/>
    <property type="evidence" value="ECO:0007669"/>
    <property type="project" value="UniProtKB-UniRule"/>
</dbReference>
<evidence type="ECO:0000256" key="12">
    <source>
        <dbReference type="RuleBase" id="RU361221"/>
    </source>
</evidence>
<evidence type="ECO:0000313" key="15">
    <source>
        <dbReference type="Proteomes" id="UP000824469"/>
    </source>
</evidence>
<evidence type="ECO:0000256" key="10">
    <source>
        <dbReference type="ARBA" id="ARBA00023303"/>
    </source>
</evidence>
<dbReference type="SMART" id="SM00116">
    <property type="entry name" value="CBS"/>
    <property type="match status" value="2"/>
</dbReference>
<feature type="transmembrane region" description="Helical" evidence="12">
    <location>
        <begin position="320"/>
        <end position="340"/>
    </location>
</feature>
<dbReference type="Gene3D" id="3.10.580.10">
    <property type="entry name" value="CBS-domain"/>
    <property type="match status" value="1"/>
</dbReference>
<evidence type="ECO:0000256" key="9">
    <source>
        <dbReference type="ARBA" id="ARBA00023214"/>
    </source>
</evidence>
<evidence type="ECO:0000256" key="11">
    <source>
        <dbReference type="PROSITE-ProRule" id="PRU00703"/>
    </source>
</evidence>
<dbReference type="PROSITE" id="PS51371">
    <property type="entry name" value="CBS"/>
    <property type="match status" value="1"/>
</dbReference>
<keyword evidence="3 12" id="KW-0813">Transport</keyword>
<feature type="transmembrane region" description="Helical" evidence="12">
    <location>
        <begin position="177"/>
        <end position="195"/>
    </location>
</feature>
<dbReference type="Pfam" id="PF00654">
    <property type="entry name" value="Voltage_CLC"/>
    <property type="match status" value="1"/>
</dbReference>
<evidence type="ECO:0000256" key="8">
    <source>
        <dbReference type="ARBA" id="ARBA00023173"/>
    </source>
</evidence>
<protein>
    <recommendedName>
        <fullName evidence="12">Chloride channel protein</fullName>
    </recommendedName>
</protein>
<evidence type="ECO:0000256" key="6">
    <source>
        <dbReference type="ARBA" id="ARBA00023065"/>
    </source>
</evidence>
<comment type="similarity">
    <text evidence="2 12">Belongs to the chloride channel (TC 2.A.49) family.</text>
</comment>
<name>A0AA38FHZ8_TAXCH</name>
<dbReference type="Proteomes" id="UP000824469">
    <property type="component" value="Unassembled WGS sequence"/>
</dbReference>
<dbReference type="InterPro" id="IPR001807">
    <property type="entry name" value="ClC"/>
</dbReference>
<evidence type="ECO:0000256" key="2">
    <source>
        <dbReference type="ARBA" id="ARBA00009476"/>
    </source>
</evidence>
<reference evidence="14 15" key="1">
    <citation type="journal article" date="2021" name="Nat. Plants">
        <title>The Taxus genome provides insights into paclitaxel biosynthesis.</title>
        <authorList>
            <person name="Xiong X."/>
            <person name="Gou J."/>
            <person name="Liao Q."/>
            <person name="Li Y."/>
            <person name="Zhou Q."/>
            <person name="Bi G."/>
            <person name="Li C."/>
            <person name="Du R."/>
            <person name="Wang X."/>
            <person name="Sun T."/>
            <person name="Guo L."/>
            <person name="Liang H."/>
            <person name="Lu P."/>
            <person name="Wu Y."/>
            <person name="Zhang Z."/>
            <person name="Ro D.K."/>
            <person name="Shang Y."/>
            <person name="Huang S."/>
            <person name="Yan J."/>
        </authorList>
    </citation>
    <scope>NUCLEOTIDE SEQUENCE [LARGE SCALE GENOMIC DNA]</scope>
    <source>
        <strain evidence="14">Ta-2019</strain>
    </source>
</reference>
<keyword evidence="7 12" id="KW-0472">Membrane</keyword>
<feature type="transmembrane region" description="Helical" evidence="12">
    <location>
        <begin position="247"/>
        <end position="270"/>
    </location>
</feature>
<keyword evidence="4 12" id="KW-0812">Transmembrane</keyword>
<keyword evidence="5 12" id="KW-1133">Transmembrane helix</keyword>
<dbReference type="PRINTS" id="PR00762">
    <property type="entry name" value="CLCHANNEL"/>
</dbReference>
<feature type="transmembrane region" description="Helical" evidence="12">
    <location>
        <begin position="138"/>
        <end position="156"/>
    </location>
</feature>
<dbReference type="InterPro" id="IPR014743">
    <property type="entry name" value="Cl-channel_core"/>
</dbReference>
<dbReference type="EMBL" id="JAHRHJ020000009">
    <property type="protein sequence ID" value="KAH9303010.1"/>
    <property type="molecule type" value="Genomic_DNA"/>
</dbReference>
<dbReference type="AlphaFoldDB" id="A0AA38FHZ8"/>
<dbReference type="CDD" id="cd00400">
    <property type="entry name" value="Voltage_gated_ClC"/>
    <property type="match status" value="1"/>
</dbReference>
<accession>A0AA38FHZ8</accession>
<evidence type="ECO:0000256" key="5">
    <source>
        <dbReference type="ARBA" id="ARBA00022989"/>
    </source>
</evidence>
<dbReference type="InterPro" id="IPR046342">
    <property type="entry name" value="CBS_dom_sf"/>
</dbReference>
<evidence type="ECO:0000256" key="1">
    <source>
        <dbReference type="ARBA" id="ARBA00004141"/>
    </source>
</evidence>